<dbReference type="Gene3D" id="3.40.309.10">
    <property type="entry name" value="Aldehyde Dehydrogenase, Chain A, domain 2"/>
    <property type="match status" value="1"/>
</dbReference>
<gene>
    <name evidence="8" type="ORF">LPBF_04540</name>
</gene>
<dbReference type="InterPro" id="IPR029510">
    <property type="entry name" value="Ald_DH_CS_GLU"/>
</dbReference>
<dbReference type="STRING" id="1763534.GCA_001831475_00748"/>
<comment type="similarity">
    <text evidence="6">Belongs to the aldehyde dehydrogenase family.</text>
</comment>
<dbReference type="SUPFAM" id="SSF53720">
    <property type="entry name" value="ALDH-like"/>
    <property type="match status" value="1"/>
</dbReference>
<dbReference type="InterPro" id="IPR015590">
    <property type="entry name" value="Aldehyde_DH_dom"/>
</dbReference>
<dbReference type="InterPro" id="IPR016161">
    <property type="entry name" value="Ald_DH/histidinol_DH"/>
</dbReference>
<evidence type="ECO:0000256" key="6">
    <source>
        <dbReference type="RuleBase" id="RU003345"/>
    </source>
</evidence>
<evidence type="ECO:0000313" key="9">
    <source>
        <dbReference type="Proteomes" id="UP000093510"/>
    </source>
</evidence>
<dbReference type="InterPro" id="IPR044638">
    <property type="entry name" value="ALDH7A1-like"/>
</dbReference>
<dbReference type="Proteomes" id="UP000093510">
    <property type="component" value="Unassembled WGS sequence"/>
</dbReference>
<evidence type="ECO:0000313" key="8">
    <source>
        <dbReference type="EMBL" id="OCB77269.1"/>
    </source>
</evidence>
<dbReference type="Pfam" id="PF00171">
    <property type="entry name" value="Aldedh"/>
    <property type="match status" value="1"/>
</dbReference>
<dbReference type="PANTHER" id="PTHR43521:SF1">
    <property type="entry name" value="ALPHA-AMINOADIPIC SEMIALDEHYDE DEHYDROGENASE"/>
    <property type="match status" value="1"/>
</dbReference>
<feature type="domain" description="Aldehyde dehydrogenase" evidence="7">
    <location>
        <begin position="37"/>
        <end position="498"/>
    </location>
</feature>
<reference evidence="8 9" key="1">
    <citation type="submission" date="2016-03" db="EMBL/GenBank/DDBJ databases">
        <authorList>
            <person name="Ploux O."/>
        </authorList>
    </citation>
    <scope>NUCLEOTIDE SEQUENCE [LARGE SCALE GENOMIC DNA]</scope>
    <source>
        <strain evidence="8 9">LPB0076</strain>
    </source>
</reference>
<dbReference type="EMBL" id="LVEP01000017">
    <property type="protein sequence ID" value="OCB77269.1"/>
    <property type="molecule type" value="Genomic_DNA"/>
</dbReference>
<dbReference type="Gene3D" id="3.40.605.10">
    <property type="entry name" value="Aldehyde Dehydrogenase, Chain A, domain 1"/>
    <property type="match status" value="1"/>
</dbReference>
<evidence type="ECO:0000256" key="3">
    <source>
        <dbReference type="ARBA" id="ARBA00023027"/>
    </source>
</evidence>
<dbReference type="CDD" id="cd07130">
    <property type="entry name" value="ALDH_F7_AASADH"/>
    <property type="match status" value="1"/>
</dbReference>
<organism evidence="8 9">
    <name type="scientific">Flavobacterium crassostreae</name>
    <dbReference type="NCBI Taxonomy" id="1763534"/>
    <lineage>
        <taxon>Bacteria</taxon>
        <taxon>Pseudomonadati</taxon>
        <taxon>Bacteroidota</taxon>
        <taxon>Flavobacteriia</taxon>
        <taxon>Flavobacteriales</taxon>
        <taxon>Flavobacteriaceae</taxon>
        <taxon>Flavobacterium</taxon>
    </lineage>
</organism>
<accession>A0A1B9E5S1</accession>
<evidence type="ECO:0000256" key="1">
    <source>
        <dbReference type="ARBA" id="ARBA00011881"/>
    </source>
</evidence>
<dbReference type="EC" id="1.2.1.3" evidence="4"/>
<name>A0A1B9E5S1_9FLAO</name>
<protein>
    <recommendedName>
        <fullName evidence="4">aldehyde dehydrogenase (NAD(+))</fullName>
        <ecNumber evidence="4">1.2.1.3</ecNumber>
    </recommendedName>
</protein>
<dbReference type="AlphaFoldDB" id="A0A1B9E5S1"/>
<keyword evidence="2 6" id="KW-0560">Oxidoreductase</keyword>
<dbReference type="PROSITE" id="PS00687">
    <property type="entry name" value="ALDEHYDE_DEHYDR_GLU"/>
    <property type="match status" value="1"/>
</dbReference>
<keyword evidence="9" id="KW-1185">Reference proteome</keyword>
<keyword evidence="3" id="KW-0520">NAD</keyword>
<feature type="active site" evidence="5">
    <location>
        <position position="269"/>
    </location>
</feature>
<dbReference type="RefSeq" id="WP_066333046.1">
    <property type="nucleotide sequence ID" value="NZ_CP017688.1"/>
</dbReference>
<evidence type="ECO:0000256" key="5">
    <source>
        <dbReference type="PROSITE-ProRule" id="PRU10007"/>
    </source>
</evidence>
<dbReference type="GO" id="GO:0004029">
    <property type="term" value="F:aldehyde dehydrogenase (NAD+) activity"/>
    <property type="evidence" value="ECO:0007669"/>
    <property type="project" value="UniProtKB-EC"/>
</dbReference>
<proteinExistence type="inferred from homology"/>
<comment type="caution">
    <text evidence="8">The sequence shown here is derived from an EMBL/GenBank/DDBJ whole genome shotgun (WGS) entry which is preliminary data.</text>
</comment>
<comment type="subunit">
    <text evidence="1">Homotetramer.</text>
</comment>
<dbReference type="PANTHER" id="PTHR43521">
    <property type="entry name" value="ALPHA-AMINOADIPIC SEMIALDEHYDE DEHYDROGENASE"/>
    <property type="match status" value="1"/>
</dbReference>
<dbReference type="InterPro" id="IPR016162">
    <property type="entry name" value="Ald_DH_N"/>
</dbReference>
<dbReference type="InterPro" id="IPR016163">
    <property type="entry name" value="Ald_DH_C"/>
</dbReference>
<evidence type="ECO:0000256" key="4">
    <source>
        <dbReference type="ARBA" id="ARBA00024226"/>
    </source>
</evidence>
<evidence type="ECO:0000259" key="7">
    <source>
        <dbReference type="Pfam" id="PF00171"/>
    </source>
</evidence>
<dbReference type="OrthoDB" id="9762913at2"/>
<sequence>MITIAEQFKMKEALAQLGIKEINAGTSTGLNHFSSGTILESHSPVDGQLIAKVTTTTAADYAKVMDSATAAFQTFRTMPAPQRGEIVRQFGEKLRKNKEALGKLVSYEMGKSLQEGYGEVQEMIDICDFAVGLSRQLHGLTMHSERPGHRMYEQYHPMGVVGIISAFNFPVAVWAWNTALAWICGDVCVWKPSEKTPLCGIACQNIIAEVIKENNLPEGISCLINGDYKVGEMMTNDPRVPLISATGSTRMGKIVAQTVAGRLGKSLLELGGNNAIIVTPDADIKMTVIGAVFGAVGTAGQRCTSTRRLIIHESIYDKVKEAVVSAYGQLRIGNPLDENNHVGPVIDTHAVEMYNNALTQVVAQGGKLLVEGGVLSGQGYESGCYVKPAIAEADNAFEIVQHETFAPVLYLLKYSGDVTDALAIQNGVAQGLSSAIMTNNLREAELFLSVVGSDCGIANVNIGTSGAEIGGAFGGEKETGGGRESGSDAWKVYMRRQTNTINYTTSLPLAQGIKFDL</sequence>
<evidence type="ECO:0000256" key="2">
    <source>
        <dbReference type="ARBA" id="ARBA00023002"/>
    </source>
</evidence>